<feature type="domain" description="PAC" evidence="4">
    <location>
        <begin position="199"/>
        <end position="251"/>
    </location>
</feature>
<dbReference type="SMART" id="SM00086">
    <property type="entry name" value="PAC"/>
    <property type="match status" value="2"/>
</dbReference>
<dbReference type="Pfam" id="PF00015">
    <property type="entry name" value="MCPsignal"/>
    <property type="match status" value="1"/>
</dbReference>
<evidence type="ECO:0000256" key="1">
    <source>
        <dbReference type="ARBA" id="ARBA00023224"/>
    </source>
</evidence>
<dbReference type="Proteomes" id="UP000198641">
    <property type="component" value="Unassembled WGS sequence"/>
</dbReference>
<dbReference type="InterPro" id="IPR050903">
    <property type="entry name" value="Bact_Chemotaxis_MeTrfase"/>
</dbReference>
<dbReference type="GO" id="GO:0016020">
    <property type="term" value="C:membrane"/>
    <property type="evidence" value="ECO:0007669"/>
    <property type="project" value="InterPro"/>
</dbReference>
<dbReference type="InterPro" id="IPR035965">
    <property type="entry name" value="PAS-like_dom_sf"/>
</dbReference>
<dbReference type="AlphaFoldDB" id="A0A1G7RSU2"/>
<dbReference type="GO" id="GO:0004888">
    <property type="term" value="F:transmembrane signaling receptor activity"/>
    <property type="evidence" value="ECO:0007669"/>
    <property type="project" value="InterPro"/>
</dbReference>
<organism evidence="5 6">
    <name type="scientific">Onishia taeanensis</name>
    <dbReference type="NCBI Taxonomy" id="284577"/>
    <lineage>
        <taxon>Bacteria</taxon>
        <taxon>Pseudomonadati</taxon>
        <taxon>Pseudomonadota</taxon>
        <taxon>Gammaproteobacteria</taxon>
        <taxon>Oceanospirillales</taxon>
        <taxon>Halomonadaceae</taxon>
        <taxon>Onishia</taxon>
    </lineage>
</organism>
<keyword evidence="1 2" id="KW-0807">Transducer</keyword>
<dbReference type="InterPro" id="IPR013656">
    <property type="entry name" value="PAS_4"/>
</dbReference>
<sequence>MIGRKLDNKLTKALKSNTACIIFDVKGNVMDASDSFLECVKYDLEEIKGNHHRIFCTPETLSSSDYAFFWHELARGHSQSGTFQRINAKGEDVWLEATYLPVEGGNGRVAYVIKIASDVTAKHENAVDQNAILSALDASMAVIEFTPEGHVISANRNFLDAVGHSFSAVRGQHHEMFCTPEFYQENPDFWYELAHNNLKQGKFKRIAADGKIVWLEATYNPVVDESGNVFKVVKFATDITKDVEKEQAARRAVESARTTSLQTETIAKDGLSQLEEAVRTAKHVAVEVEGAQGIINALNQQVYTINDITNTISRIAQQTNLLALNASVEAARAGEHGRGFSVVAKEVKELSQGSTEAAKKISDVLGENNELIRQASERMNEVVDQSSSNRERVAQTQSVISEILSGAERVSRAIDSL</sequence>
<dbReference type="InterPro" id="IPR001610">
    <property type="entry name" value="PAC"/>
</dbReference>
<evidence type="ECO:0000259" key="4">
    <source>
        <dbReference type="PROSITE" id="PS50113"/>
    </source>
</evidence>
<feature type="domain" description="Methyl-accepting transducer" evidence="3">
    <location>
        <begin position="246"/>
        <end position="417"/>
    </location>
</feature>
<name>A0A1G7RSU2_9GAMM</name>
<dbReference type="GO" id="GO:0006935">
    <property type="term" value="P:chemotaxis"/>
    <property type="evidence" value="ECO:0007669"/>
    <property type="project" value="InterPro"/>
</dbReference>
<dbReference type="EMBL" id="FNCI01000005">
    <property type="protein sequence ID" value="SDG13792.1"/>
    <property type="molecule type" value="Genomic_DNA"/>
</dbReference>
<dbReference type="Gene3D" id="3.30.450.20">
    <property type="entry name" value="PAS domain"/>
    <property type="match status" value="2"/>
</dbReference>
<proteinExistence type="predicted"/>
<dbReference type="PRINTS" id="PR00260">
    <property type="entry name" value="CHEMTRNSDUCR"/>
</dbReference>
<accession>A0A1G7RSU2</accession>
<dbReference type="SMART" id="SM00283">
    <property type="entry name" value="MA"/>
    <property type="match status" value="1"/>
</dbReference>
<dbReference type="InterPro" id="IPR004089">
    <property type="entry name" value="MCPsignal_dom"/>
</dbReference>
<dbReference type="InterPro" id="IPR004090">
    <property type="entry name" value="Chemotax_Me-accpt_rcpt"/>
</dbReference>
<dbReference type="SUPFAM" id="SSF58104">
    <property type="entry name" value="Methyl-accepting chemotaxis protein (MCP) signaling domain"/>
    <property type="match status" value="1"/>
</dbReference>
<protein>
    <submittedName>
        <fullName evidence="5">Methyl-accepting chemotaxis sensory transducer with Pas/Pac sensor</fullName>
    </submittedName>
</protein>
<dbReference type="Gene3D" id="1.10.287.950">
    <property type="entry name" value="Methyl-accepting chemotaxis protein"/>
    <property type="match status" value="1"/>
</dbReference>
<dbReference type="CDD" id="cd00130">
    <property type="entry name" value="PAS"/>
    <property type="match status" value="2"/>
</dbReference>
<dbReference type="NCBIfam" id="TIGR00229">
    <property type="entry name" value="sensory_box"/>
    <property type="match status" value="2"/>
</dbReference>
<dbReference type="STRING" id="284577.SAMN05216571_1055"/>
<dbReference type="Pfam" id="PF13426">
    <property type="entry name" value="PAS_9"/>
    <property type="match status" value="1"/>
</dbReference>
<keyword evidence="6" id="KW-1185">Reference proteome</keyword>
<evidence type="ECO:0000256" key="2">
    <source>
        <dbReference type="PROSITE-ProRule" id="PRU00284"/>
    </source>
</evidence>
<dbReference type="GO" id="GO:0007165">
    <property type="term" value="P:signal transduction"/>
    <property type="evidence" value="ECO:0007669"/>
    <property type="project" value="UniProtKB-KW"/>
</dbReference>
<dbReference type="PROSITE" id="PS50111">
    <property type="entry name" value="CHEMOTAXIS_TRANSDUC_2"/>
    <property type="match status" value="1"/>
</dbReference>
<dbReference type="PANTHER" id="PTHR24422">
    <property type="entry name" value="CHEMOTAXIS PROTEIN METHYLTRANSFERASE"/>
    <property type="match status" value="1"/>
</dbReference>
<dbReference type="InterPro" id="IPR000700">
    <property type="entry name" value="PAS-assoc_C"/>
</dbReference>
<dbReference type="SUPFAM" id="SSF55785">
    <property type="entry name" value="PYP-like sensor domain (PAS domain)"/>
    <property type="match status" value="1"/>
</dbReference>
<reference evidence="5 6" key="1">
    <citation type="submission" date="2016-10" db="EMBL/GenBank/DDBJ databases">
        <authorList>
            <person name="de Groot N.N."/>
        </authorList>
    </citation>
    <scope>NUCLEOTIDE SEQUENCE [LARGE SCALE GENOMIC DNA]</scope>
    <source>
        <strain evidence="5 6">BH539</strain>
    </source>
</reference>
<dbReference type="Pfam" id="PF08448">
    <property type="entry name" value="PAS_4"/>
    <property type="match status" value="1"/>
</dbReference>
<evidence type="ECO:0000313" key="6">
    <source>
        <dbReference type="Proteomes" id="UP000198641"/>
    </source>
</evidence>
<evidence type="ECO:0000313" key="5">
    <source>
        <dbReference type="EMBL" id="SDG13792.1"/>
    </source>
</evidence>
<dbReference type="InterPro" id="IPR000014">
    <property type="entry name" value="PAS"/>
</dbReference>
<gene>
    <name evidence="5" type="ORF">SAMN05216571_1055</name>
</gene>
<dbReference type="PROSITE" id="PS50113">
    <property type="entry name" value="PAC"/>
    <property type="match status" value="2"/>
</dbReference>
<dbReference type="RefSeq" id="WP_092525134.1">
    <property type="nucleotide sequence ID" value="NZ_FNCI01000005.1"/>
</dbReference>
<dbReference type="OrthoDB" id="9765776at2"/>
<feature type="domain" description="PAC" evidence="4">
    <location>
        <begin position="79"/>
        <end position="131"/>
    </location>
</feature>
<evidence type="ECO:0000259" key="3">
    <source>
        <dbReference type="PROSITE" id="PS50111"/>
    </source>
</evidence>
<dbReference type="PANTHER" id="PTHR24422:SF10">
    <property type="entry name" value="CHEMOTAXIS PROTEIN METHYLTRANSFERASE 2"/>
    <property type="match status" value="1"/>
</dbReference>